<gene>
    <name evidence="1" type="ORF">METZ01_LOCUS336955</name>
</gene>
<dbReference type="EMBL" id="UINC01114059">
    <property type="protein sequence ID" value="SVC84101.1"/>
    <property type="molecule type" value="Genomic_DNA"/>
</dbReference>
<protein>
    <submittedName>
        <fullName evidence="1">Uncharacterized protein</fullName>
    </submittedName>
</protein>
<feature type="non-terminal residue" evidence="1">
    <location>
        <position position="1"/>
    </location>
</feature>
<organism evidence="1">
    <name type="scientific">marine metagenome</name>
    <dbReference type="NCBI Taxonomy" id="408172"/>
    <lineage>
        <taxon>unclassified sequences</taxon>
        <taxon>metagenomes</taxon>
        <taxon>ecological metagenomes</taxon>
    </lineage>
</organism>
<proteinExistence type="predicted"/>
<accession>A0A382QIL3</accession>
<sequence length="63" mass="7280">KPLNPNRRYRVAGWASVRPQPDESPDIWQVVGDYLRDRKHIGHVAVNMPHVKGVTNNPGWIRQ</sequence>
<name>A0A382QIL3_9ZZZZ</name>
<evidence type="ECO:0000313" key="1">
    <source>
        <dbReference type="EMBL" id="SVC84101.1"/>
    </source>
</evidence>
<dbReference type="AlphaFoldDB" id="A0A382QIL3"/>
<reference evidence="1" key="1">
    <citation type="submission" date="2018-05" db="EMBL/GenBank/DDBJ databases">
        <authorList>
            <person name="Lanie J.A."/>
            <person name="Ng W.-L."/>
            <person name="Kazmierczak K.M."/>
            <person name="Andrzejewski T.M."/>
            <person name="Davidsen T.M."/>
            <person name="Wayne K.J."/>
            <person name="Tettelin H."/>
            <person name="Glass J.I."/>
            <person name="Rusch D."/>
            <person name="Podicherti R."/>
            <person name="Tsui H.-C.T."/>
            <person name="Winkler M.E."/>
        </authorList>
    </citation>
    <scope>NUCLEOTIDE SEQUENCE</scope>
</reference>